<reference evidence="2 3" key="1">
    <citation type="journal article" date="2019" name="Int. J. Syst. Evol. Microbiol.">
        <title>The Global Catalogue of Microorganisms (GCM) 10K type strain sequencing project: providing services to taxonomists for standard genome sequencing and annotation.</title>
        <authorList>
            <consortium name="The Broad Institute Genomics Platform"/>
            <consortium name="The Broad Institute Genome Sequencing Center for Infectious Disease"/>
            <person name="Wu L."/>
            <person name="Ma J."/>
        </authorList>
    </citation>
    <scope>NUCLEOTIDE SEQUENCE [LARGE SCALE GENOMIC DNA]</scope>
    <source>
        <strain evidence="2 3">JCM 12389</strain>
    </source>
</reference>
<dbReference type="InterPro" id="IPR050662">
    <property type="entry name" value="Sec-metab_biosynth-thioest"/>
</dbReference>
<name>A0ABN1AQU6_9BACI</name>
<proteinExistence type="predicted"/>
<evidence type="ECO:0000313" key="2">
    <source>
        <dbReference type="EMBL" id="GAA0482010.1"/>
    </source>
</evidence>
<accession>A0ABN1AQU6</accession>
<keyword evidence="3" id="KW-1185">Reference proteome</keyword>
<dbReference type="InterPro" id="IPR036866">
    <property type="entry name" value="RibonucZ/Hydroxyglut_hydro"/>
</dbReference>
<dbReference type="EMBL" id="BAAADO010000001">
    <property type="protein sequence ID" value="GAA0482010.1"/>
    <property type="molecule type" value="Genomic_DNA"/>
</dbReference>
<dbReference type="Gene3D" id="3.60.15.10">
    <property type="entry name" value="Ribonuclease Z/Hydroxyacylglutathione hydrolase-like"/>
    <property type="match status" value="1"/>
</dbReference>
<dbReference type="Pfam" id="PF00753">
    <property type="entry name" value="Lactamase_B"/>
    <property type="match status" value="2"/>
</dbReference>
<evidence type="ECO:0000259" key="1">
    <source>
        <dbReference type="SMART" id="SM00849"/>
    </source>
</evidence>
<organism evidence="2 3">
    <name type="scientific">Salinibacillus aidingensis</name>
    <dbReference type="NCBI Taxonomy" id="237684"/>
    <lineage>
        <taxon>Bacteria</taxon>
        <taxon>Bacillati</taxon>
        <taxon>Bacillota</taxon>
        <taxon>Bacilli</taxon>
        <taxon>Bacillales</taxon>
        <taxon>Bacillaceae</taxon>
        <taxon>Salinibacillus</taxon>
    </lineage>
</organism>
<dbReference type="PANTHER" id="PTHR23131:SF0">
    <property type="entry name" value="ENDORIBONUCLEASE LACTB2"/>
    <property type="match status" value="1"/>
</dbReference>
<evidence type="ECO:0000313" key="3">
    <source>
        <dbReference type="Proteomes" id="UP001500880"/>
    </source>
</evidence>
<comment type="caution">
    <text evidence="2">The sequence shown here is derived from an EMBL/GenBank/DDBJ whole genome shotgun (WGS) entry which is preliminary data.</text>
</comment>
<dbReference type="InterPro" id="IPR001279">
    <property type="entry name" value="Metallo-B-lactamas"/>
</dbReference>
<dbReference type="SMART" id="SM00849">
    <property type="entry name" value="Lactamase_B"/>
    <property type="match status" value="1"/>
</dbReference>
<dbReference type="PANTHER" id="PTHR23131">
    <property type="entry name" value="ENDORIBONUCLEASE LACTB2"/>
    <property type="match status" value="1"/>
</dbReference>
<feature type="domain" description="Metallo-beta-lactamase" evidence="1">
    <location>
        <begin position="24"/>
        <end position="173"/>
    </location>
</feature>
<protein>
    <recommendedName>
        <fullName evidence="1">Metallo-beta-lactamase domain-containing protein</fullName>
    </recommendedName>
</protein>
<sequence length="242" mass="28265">MKVVKDKDLCSIKIPVHPFFRKMSVYCYFVDGLLIDTGPKIQKRKLSRLYRSLDIQTVALTHHHDDHAGMVSWLDEQLSPRIFAHERTNLSVDTEIYTGEIQTPNHKFIPISTPAHTHDHVCMLEPDRGWLFSGDMYITPYPKVFLKNESVSSYICSLKELKKLDFTSLYGGHEGLIPNGREMIAEKLNYLESTRKEVVRLHQLGYKDREIVKRIFPRKVRLELMTFGLFSRLNFIRSCYSD</sequence>
<dbReference type="RefSeq" id="WP_343836865.1">
    <property type="nucleotide sequence ID" value="NZ_BAAADO010000001.1"/>
</dbReference>
<gene>
    <name evidence="2" type="ORF">GCM10008986_03500</name>
</gene>
<dbReference type="SUPFAM" id="SSF56281">
    <property type="entry name" value="Metallo-hydrolase/oxidoreductase"/>
    <property type="match status" value="1"/>
</dbReference>
<dbReference type="Proteomes" id="UP001500880">
    <property type="component" value="Unassembled WGS sequence"/>
</dbReference>